<protein>
    <recommendedName>
        <fullName evidence="6">DUF1680 domain protein</fullName>
    </recommendedName>
</protein>
<dbReference type="GeneID" id="92179858"/>
<evidence type="ECO:0000259" key="2">
    <source>
        <dbReference type="Pfam" id="PF07944"/>
    </source>
</evidence>
<dbReference type="InterPro" id="IPR012878">
    <property type="entry name" value="Beta-AFase-like_GH127_cat"/>
</dbReference>
<feature type="domain" description="Non-reducing end beta-L-arabinofuranosidase-like GH127 catalytic" evidence="2">
    <location>
        <begin position="39"/>
        <end position="464"/>
    </location>
</feature>
<dbReference type="InterPro" id="IPR049049">
    <property type="entry name" value="Beta-AFase-like_GH127_C"/>
</dbReference>
<dbReference type="PANTHER" id="PTHR43465">
    <property type="entry name" value="DUF1680 DOMAIN PROTEIN (AFU_ORTHOLOGUE AFUA_1G08910)"/>
    <property type="match status" value="1"/>
</dbReference>
<dbReference type="Pfam" id="PF07944">
    <property type="entry name" value="Beta-AFase-like_GH127_cat"/>
    <property type="match status" value="1"/>
</dbReference>
<dbReference type="KEGG" id="kne:92179858"/>
<dbReference type="InterPro" id="IPR008928">
    <property type="entry name" value="6-hairpin_glycosidase_sf"/>
</dbReference>
<dbReference type="SUPFAM" id="SSF48208">
    <property type="entry name" value="Six-hairpin glycosidases"/>
    <property type="match status" value="1"/>
</dbReference>
<dbReference type="Proteomes" id="UP001388673">
    <property type="component" value="Unassembled WGS sequence"/>
</dbReference>
<organism evidence="4 5">
    <name type="scientific">Kwoniella newhampshirensis</name>
    <dbReference type="NCBI Taxonomy" id="1651941"/>
    <lineage>
        <taxon>Eukaryota</taxon>
        <taxon>Fungi</taxon>
        <taxon>Dikarya</taxon>
        <taxon>Basidiomycota</taxon>
        <taxon>Agaricomycotina</taxon>
        <taxon>Tremellomycetes</taxon>
        <taxon>Tremellales</taxon>
        <taxon>Cryptococcaceae</taxon>
        <taxon>Kwoniella</taxon>
    </lineage>
</organism>
<dbReference type="AlphaFoldDB" id="A0AAW0Z1W2"/>
<sequence length="705" mass="78628">MTQLKLNGHAATNGHSHKDTILSRPRPQETYFLTSVNTESFYGKLRNLYSNQVLKTQLDQLKKQGSYDAFKLGWHPAYDVRRLTGAKTRVDGIPPSLFWESDVGKWWVQVILCRADERRIEGACYFLSSPDAKSCSHAAEFDAAIQELVDMIEKAQQPDGYLDIYFTVVDPEGRYKNLRDMHEMYNAGHLLEGALAHHHYTESRQFLDVMIRYVECFMKAFGSGKDQLHGYPGHPELELAVLRLYNLTHDPRHLEFGRYLLEARGVKREEYGGETYFVHEAEVRKDPITSFNLSSTKDMAYNQSHLPIHDQDAILGHSVRAFYLYTACADLGGGFLEDAKRLLTDAVDNKMYVTGGFGTEPAWEGFSHIPHRLPQSTGEGGCYAETCASIACMMTSERILSHGLDGKVRDVMELCLLNAVLGGGSLDGKQFSYANKLATWGDEVATRKDWFEVCCCPPNLSRTLGMIGGYTWSAKVDEASKIISLNVYLHLSATREIELPDGKTAKVSMESGMPWVGEANWKLEAPEGWTWKVSVPCPDYAEDVKVSAKSTSETPGFLVITLPATSSFSQTFSLPVRLLSPHPLTGQDTLNVTRGPIVYTAESFDNESIDSAHPHFEGVGISSKTTFAENSTVIGGIPVIMLEANEQAYSLNEVKDEQAYSVVTGNRPRTWTGLGDKIRFTPWFARANRGGAGRVRTAFLRADEI</sequence>
<dbReference type="GO" id="GO:0005975">
    <property type="term" value="P:carbohydrate metabolic process"/>
    <property type="evidence" value="ECO:0007669"/>
    <property type="project" value="InterPro"/>
</dbReference>
<accession>A0AAW0Z1W2</accession>
<dbReference type="RefSeq" id="XP_066804402.1">
    <property type="nucleotide sequence ID" value="XM_066945713.1"/>
</dbReference>
<feature type="domain" description="Non-reducing end beta-L-arabinofuranosidase-like GH127 C-terminal" evidence="3">
    <location>
        <begin position="578"/>
        <end position="691"/>
    </location>
</feature>
<dbReference type="PANTHER" id="PTHR43465:SF2">
    <property type="entry name" value="DUF1680 DOMAIN PROTEIN (AFU_ORTHOLOGUE AFUA_1G08910)"/>
    <property type="match status" value="1"/>
</dbReference>
<comment type="caution">
    <text evidence="4">The sequence shown here is derived from an EMBL/GenBank/DDBJ whole genome shotgun (WGS) entry which is preliminary data.</text>
</comment>
<dbReference type="InterPro" id="IPR049174">
    <property type="entry name" value="Beta-AFase-like"/>
</dbReference>
<dbReference type="EMBL" id="JBCAWK010000004">
    <property type="protein sequence ID" value="KAK8861777.1"/>
    <property type="molecule type" value="Genomic_DNA"/>
</dbReference>
<keyword evidence="5" id="KW-1185">Reference proteome</keyword>
<name>A0AAW0Z1W2_9TREE</name>
<reference evidence="4 5" key="1">
    <citation type="journal article" date="2024" name="bioRxiv">
        <title>Comparative genomics of Cryptococcus and Kwoniella reveals pathogenesis evolution and contrasting karyotype dynamics via intercentromeric recombination or chromosome fusion.</title>
        <authorList>
            <person name="Coelho M.A."/>
            <person name="David-Palma M."/>
            <person name="Shea T."/>
            <person name="Bowers K."/>
            <person name="McGinley-Smith S."/>
            <person name="Mohammad A.W."/>
            <person name="Gnirke A."/>
            <person name="Yurkov A.M."/>
            <person name="Nowrousian M."/>
            <person name="Sun S."/>
            <person name="Cuomo C.A."/>
            <person name="Heitman J."/>
        </authorList>
    </citation>
    <scope>NUCLEOTIDE SEQUENCE [LARGE SCALE GENOMIC DNA]</scope>
    <source>
        <strain evidence="4 5">CBS 13917</strain>
    </source>
</reference>
<evidence type="ECO:0000256" key="1">
    <source>
        <dbReference type="SAM" id="MobiDB-lite"/>
    </source>
</evidence>
<dbReference type="Pfam" id="PF20737">
    <property type="entry name" value="Glyco_hydro127C"/>
    <property type="match status" value="1"/>
</dbReference>
<evidence type="ECO:0000259" key="3">
    <source>
        <dbReference type="Pfam" id="PF20737"/>
    </source>
</evidence>
<evidence type="ECO:0000313" key="5">
    <source>
        <dbReference type="Proteomes" id="UP001388673"/>
    </source>
</evidence>
<evidence type="ECO:0000313" key="4">
    <source>
        <dbReference type="EMBL" id="KAK8861777.1"/>
    </source>
</evidence>
<evidence type="ECO:0008006" key="6">
    <source>
        <dbReference type="Google" id="ProtNLM"/>
    </source>
</evidence>
<gene>
    <name evidence="4" type="ORF">IAR55_002600</name>
</gene>
<proteinExistence type="predicted"/>
<feature type="region of interest" description="Disordered" evidence="1">
    <location>
        <begin position="1"/>
        <end position="22"/>
    </location>
</feature>